<feature type="domain" description="Alanine dehydrogenase/pyridine nucleotide transhydrogenase NAD(H)-binding" evidence="2">
    <location>
        <begin position="177"/>
        <end position="369"/>
    </location>
</feature>
<proteinExistence type="predicted"/>
<dbReference type="InterPro" id="IPR007698">
    <property type="entry name" value="AlaDH/PNT_NAD(H)-bd"/>
</dbReference>
<accession>A0A0S6W9S2</accession>
<dbReference type="PANTHER" id="PTHR11133">
    <property type="entry name" value="SACCHAROPINE DEHYDROGENASE"/>
    <property type="match status" value="1"/>
</dbReference>
<dbReference type="STRING" id="1499967.U27_02050"/>
<dbReference type="SUPFAM" id="SSF52283">
    <property type="entry name" value="Formate/glycerate dehydrogenase catalytic domain-like"/>
    <property type="match status" value="1"/>
</dbReference>
<evidence type="ECO:0000259" key="2">
    <source>
        <dbReference type="SMART" id="SM01002"/>
    </source>
</evidence>
<dbReference type="SMART" id="SM01002">
    <property type="entry name" value="AlaDh_PNT_C"/>
    <property type="match status" value="1"/>
</dbReference>
<dbReference type="PANTHER" id="PTHR11133:SF22">
    <property type="entry name" value="ALPHA-AMINOADIPIC SEMIALDEHYDE SYNTHASE, MITOCHONDRIAL"/>
    <property type="match status" value="1"/>
</dbReference>
<dbReference type="InterPro" id="IPR051168">
    <property type="entry name" value="AASS"/>
</dbReference>
<dbReference type="FunFam" id="3.40.50.720:FF:000087">
    <property type="entry name" value="alpha-aminoadipic semialdehyde synthase, mitochondrial"/>
    <property type="match status" value="1"/>
</dbReference>
<sequence length="439" mass="50242">MKRVIGIRREDKNEWERRVPLIPADVEQVTKEHKIEFVVQPSPIRIFTDDEYRRAGATINEDLSACSAVFAVKEIPSELFQTEKTYIFFSHTIKGQEHNMPMLKTMMEQKCSLIDYEKVTDDKGRRLIFFGNFAGYAGMIDTLWALGQRLAWEGMPNPFEAMNHTYMYNNLTKAEQAVKEVGQKIERDGLPAEISPLIIGLTGYGNVSKAAQEIINILPVIEIAPDQIEEVFTNRKEDRRHVYKVIFKEQDMVKPKEASVQFELQDYYTHPEKYESSMEAYLPYLGVLVNCIYWEARYPRVLTKAYLKEMFADGKTPVLKVVGDISCDIEGAIECTIDSTKPNKPTFVYDPFTEQITPGIAGKGMVVMAVDNLPCELSRESSTAFSHTLRDFVPALLDADFTQPFDQCGLPETLKRAVILYHGELTKDYAYLQEFVKKL</sequence>
<evidence type="ECO:0000259" key="3">
    <source>
        <dbReference type="SMART" id="SM01003"/>
    </source>
</evidence>
<evidence type="ECO:0000256" key="1">
    <source>
        <dbReference type="ARBA" id="ARBA00023002"/>
    </source>
</evidence>
<organism evidence="4">
    <name type="scientific">Vecturithrix granuli</name>
    <dbReference type="NCBI Taxonomy" id="1499967"/>
    <lineage>
        <taxon>Bacteria</taxon>
        <taxon>Candidatus Moduliflexota</taxon>
        <taxon>Candidatus Vecturitrichia</taxon>
        <taxon>Candidatus Vecturitrichales</taxon>
        <taxon>Candidatus Vecturitrichaceae</taxon>
        <taxon>Candidatus Vecturithrix</taxon>
    </lineage>
</organism>
<dbReference type="GO" id="GO:0005737">
    <property type="term" value="C:cytoplasm"/>
    <property type="evidence" value="ECO:0007669"/>
    <property type="project" value="TreeGrafter"/>
</dbReference>
<protein>
    <submittedName>
        <fullName evidence="4">Aminoadipic semialdehyde synthase</fullName>
    </submittedName>
</protein>
<keyword evidence="1" id="KW-0560">Oxidoreductase</keyword>
<evidence type="ECO:0000313" key="4">
    <source>
        <dbReference type="EMBL" id="GAK55218.1"/>
    </source>
</evidence>
<gene>
    <name evidence="4" type="ORF">U27_02050</name>
</gene>
<dbReference type="SMART" id="SM01003">
    <property type="entry name" value="AlaDh_PNT_N"/>
    <property type="match status" value="1"/>
</dbReference>
<dbReference type="GO" id="GO:0019878">
    <property type="term" value="P:lysine biosynthetic process via aminoadipic acid"/>
    <property type="evidence" value="ECO:0007669"/>
    <property type="project" value="TreeGrafter"/>
</dbReference>
<dbReference type="Gene3D" id="3.40.50.720">
    <property type="entry name" value="NAD(P)-binding Rossmann-like Domain"/>
    <property type="match status" value="2"/>
</dbReference>
<dbReference type="CDD" id="cd12189">
    <property type="entry name" value="LKR_SDH_like"/>
    <property type="match status" value="1"/>
</dbReference>
<dbReference type="HOGENOM" id="CLU_005231_2_1_0"/>
<dbReference type="EMBL" id="DF820463">
    <property type="protein sequence ID" value="GAK55218.1"/>
    <property type="molecule type" value="Genomic_DNA"/>
</dbReference>
<keyword evidence="5" id="KW-1185">Reference proteome</keyword>
<dbReference type="InterPro" id="IPR007886">
    <property type="entry name" value="AlaDH/PNT_N"/>
</dbReference>
<dbReference type="Proteomes" id="UP000030661">
    <property type="component" value="Unassembled WGS sequence"/>
</dbReference>
<feature type="domain" description="Alanine dehydrogenase/pyridine nucleotide transhydrogenase N-terminal" evidence="3">
    <location>
        <begin position="6"/>
        <end position="137"/>
    </location>
</feature>
<dbReference type="GO" id="GO:0004753">
    <property type="term" value="F:saccharopine dehydrogenase activity"/>
    <property type="evidence" value="ECO:0007669"/>
    <property type="project" value="TreeGrafter"/>
</dbReference>
<dbReference type="Pfam" id="PF01262">
    <property type="entry name" value="AlaDh_PNT_C"/>
    <property type="match status" value="1"/>
</dbReference>
<evidence type="ECO:0000313" key="5">
    <source>
        <dbReference type="Proteomes" id="UP000030661"/>
    </source>
</evidence>
<dbReference type="eggNOG" id="COG0686">
    <property type="taxonomic scope" value="Bacteria"/>
</dbReference>
<dbReference type="AlphaFoldDB" id="A0A0S6W9S2"/>
<reference evidence="4" key="1">
    <citation type="journal article" date="2015" name="PeerJ">
        <title>First genomic representation of candidate bacterial phylum KSB3 points to enhanced environmental sensing as a trigger of wastewater bulking.</title>
        <authorList>
            <person name="Sekiguchi Y."/>
            <person name="Ohashi A."/>
            <person name="Parks D.H."/>
            <person name="Yamauchi T."/>
            <person name="Tyson G.W."/>
            <person name="Hugenholtz P."/>
        </authorList>
    </citation>
    <scope>NUCLEOTIDE SEQUENCE [LARGE SCALE GENOMIC DNA]</scope>
</reference>
<name>A0A0S6W9S2_VECG1</name>
<dbReference type="Pfam" id="PF05222">
    <property type="entry name" value="AlaDh_PNT_N"/>
    <property type="match status" value="1"/>
</dbReference>